<gene>
    <name evidence="9" type="ORF">FVP60_04640</name>
</gene>
<evidence type="ECO:0000256" key="1">
    <source>
        <dbReference type="ARBA" id="ARBA00004651"/>
    </source>
</evidence>
<dbReference type="InterPro" id="IPR035906">
    <property type="entry name" value="MetI-like_sf"/>
</dbReference>
<dbReference type="PROSITE" id="PS50928">
    <property type="entry name" value="ABC_TM1"/>
    <property type="match status" value="1"/>
</dbReference>
<keyword evidence="2 7" id="KW-0813">Transport</keyword>
<keyword evidence="4 7" id="KW-0812">Transmembrane</keyword>
<dbReference type="GO" id="GO:0005886">
    <property type="term" value="C:plasma membrane"/>
    <property type="evidence" value="ECO:0007669"/>
    <property type="project" value="UniProtKB-SubCell"/>
</dbReference>
<feature type="transmembrane region" description="Helical" evidence="7">
    <location>
        <begin position="40"/>
        <end position="61"/>
    </location>
</feature>
<reference evidence="9 10" key="1">
    <citation type="submission" date="2019-08" db="EMBL/GenBank/DDBJ databases">
        <authorList>
            <person name="Dong K."/>
        </authorList>
    </citation>
    <scope>NUCLEOTIDE SEQUENCE [LARGE SCALE GENOMIC DNA]</scope>
    <source>
        <strain evidence="9 10">M4-8</strain>
    </source>
</reference>
<evidence type="ECO:0000256" key="2">
    <source>
        <dbReference type="ARBA" id="ARBA00022448"/>
    </source>
</evidence>
<evidence type="ECO:0000256" key="7">
    <source>
        <dbReference type="RuleBase" id="RU363032"/>
    </source>
</evidence>
<organism evidence="9 10">
    <name type="scientific">Microbacterium mitrae</name>
    <dbReference type="NCBI Taxonomy" id="664640"/>
    <lineage>
        <taxon>Bacteria</taxon>
        <taxon>Bacillati</taxon>
        <taxon>Actinomycetota</taxon>
        <taxon>Actinomycetes</taxon>
        <taxon>Micrococcales</taxon>
        <taxon>Microbacteriaceae</taxon>
        <taxon>Microbacterium</taxon>
    </lineage>
</organism>
<feature type="transmembrane region" description="Helical" evidence="7">
    <location>
        <begin position="133"/>
        <end position="154"/>
    </location>
</feature>
<evidence type="ECO:0000256" key="5">
    <source>
        <dbReference type="ARBA" id="ARBA00022989"/>
    </source>
</evidence>
<evidence type="ECO:0000256" key="4">
    <source>
        <dbReference type="ARBA" id="ARBA00022692"/>
    </source>
</evidence>
<dbReference type="RefSeq" id="WP_147825059.1">
    <property type="nucleotide sequence ID" value="NZ_BAAARG010000001.1"/>
</dbReference>
<comment type="similarity">
    <text evidence="7">Belongs to the binding-protein-dependent transport system permease family.</text>
</comment>
<comment type="subcellular location">
    <subcellularLocation>
        <location evidence="1 7">Cell membrane</location>
        <topology evidence="1 7">Multi-pass membrane protein</topology>
    </subcellularLocation>
</comment>
<feature type="transmembrane region" description="Helical" evidence="7">
    <location>
        <begin position="97"/>
        <end position="121"/>
    </location>
</feature>
<dbReference type="SUPFAM" id="SSF161098">
    <property type="entry name" value="MetI-like"/>
    <property type="match status" value="1"/>
</dbReference>
<feature type="transmembrane region" description="Helical" evidence="7">
    <location>
        <begin position="210"/>
        <end position="235"/>
    </location>
</feature>
<keyword evidence="5 7" id="KW-1133">Transmembrane helix</keyword>
<evidence type="ECO:0000256" key="6">
    <source>
        <dbReference type="ARBA" id="ARBA00023136"/>
    </source>
</evidence>
<dbReference type="AlphaFoldDB" id="A0A5C8HQ36"/>
<dbReference type="Proteomes" id="UP000321196">
    <property type="component" value="Unassembled WGS sequence"/>
</dbReference>
<dbReference type="InterPro" id="IPR000515">
    <property type="entry name" value="MetI-like"/>
</dbReference>
<evidence type="ECO:0000256" key="3">
    <source>
        <dbReference type="ARBA" id="ARBA00022475"/>
    </source>
</evidence>
<sequence length="303" mass="33262">MTTTTTITLADATDRQRRDAKDKKRAAASGRTFSRISNGVVWLVLIVIVIGTLYPLVWMVMSGFKSSAEIFASPWSLPSGLDPRAYVEAWDKGILEFVLNSVIVTGVSLVLIVALAAMAAYGLTKFRFRGAKLFTYILLGGLMVSPTMIMIPLFQMLQALNLYNTHAGLIIVYVAYRLPFMIFLIRAYMSTLDDGVLEAAIVDGASQIQVFVRIVLPMCMPVLVSAGLVHFLWAWNEFPFALIFLNDTSLKTLPVGLLDFKSALQTDWPVLFAGLVLAALPVVVAFLIGQRQFIRGLSAGMGK</sequence>
<keyword evidence="6 7" id="KW-0472">Membrane</keyword>
<dbReference type="Gene3D" id="1.10.3720.10">
    <property type="entry name" value="MetI-like"/>
    <property type="match status" value="1"/>
</dbReference>
<dbReference type="EMBL" id="VRSW01000001">
    <property type="protein sequence ID" value="TXK06250.1"/>
    <property type="molecule type" value="Genomic_DNA"/>
</dbReference>
<comment type="caution">
    <text evidence="9">The sequence shown here is derived from an EMBL/GenBank/DDBJ whole genome shotgun (WGS) entry which is preliminary data.</text>
</comment>
<evidence type="ECO:0000313" key="9">
    <source>
        <dbReference type="EMBL" id="TXK06250.1"/>
    </source>
</evidence>
<keyword evidence="3" id="KW-1003">Cell membrane</keyword>
<dbReference type="CDD" id="cd06261">
    <property type="entry name" value="TM_PBP2"/>
    <property type="match status" value="1"/>
</dbReference>
<proteinExistence type="inferred from homology"/>
<dbReference type="Pfam" id="PF00528">
    <property type="entry name" value="BPD_transp_1"/>
    <property type="match status" value="1"/>
</dbReference>
<evidence type="ECO:0000259" key="8">
    <source>
        <dbReference type="PROSITE" id="PS50928"/>
    </source>
</evidence>
<dbReference type="PANTHER" id="PTHR43744">
    <property type="entry name" value="ABC TRANSPORTER PERMEASE PROTEIN MG189-RELATED-RELATED"/>
    <property type="match status" value="1"/>
</dbReference>
<feature type="transmembrane region" description="Helical" evidence="7">
    <location>
        <begin position="166"/>
        <end position="189"/>
    </location>
</feature>
<dbReference type="PANTHER" id="PTHR43744:SF8">
    <property type="entry name" value="SN-GLYCEROL-3-PHOSPHATE TRANSPORT SYSTEM PERMEASE PROTEIN UGPE"/>
    <property type="match status" value="1"/>
</dbReference>
<dbReference type="OrthoDB" id="61122at2"/>
<name>A0A5C8HQ36_9MICO</name>
<evidence type="ECO:0000313" key="10">
    <source>
        <dbReference type="Proteomes" id="UP000321196"/>
    </source>
</evidence>
<dbReference type="GO" id="GO:0055085">
    <property type="term" value="P:transmembrane transport"/>
    <property type="evidence" value="ECO:0007669"/>
    <property type="project" value="InterPro"/>
</dbReference>
<protein>
    <submittedName>
        <fullName evidence="9">Carbohydrate ABC transporter permease</fullName>
    </submittedName>
</protein>
<feature type="transmembrane region" description="Helical" evidence="7">
    <location>
        <begin position="268"/>
        <end position="288"/>
    </location>
</feature>
<accession>A0A5C8HQ36</accession>
<keyword evidence="10" id="KW-1185">Reference proteome</keyword>
<feature type="domain" description="ABC transmembrane type-1" evidence="8">
    <location>
        <begin position="98"/>
        <end position="289"/>
    </location>
</feature>